<proteinExistence type="predicted"/>
<feature type="signal peptide" evidence="1">
    <location>
        <begin position="1"/>
        <end position="20"/>
    </location>
</feature>
<protein>
    <submittedName>
        <fullName evidence="2">Uncharacterized protein</fullName>
    </submittedName>
</protein>
<gene>
    <name evidence="2" type="ORF">Bdt_3544</name>
</gene>
<accession>K7ZCH1</accession>
<dbReference type="PATRIC" id="fig|1069642.3.peg.3507"/>
<dbReference type="OrthoDB" id="5293421at2"/>
<dbReference type="EMBL" id="CP002930">
    <property type="protein sequence ID" value="AFY03219.1"/>
    <property type="molecule type" value="Genomic_DNA"/>
</dbReference>
<reference evidence="2 3" key="1">
    <citation type="journal article" date="2012" name="BMC Genomics">
        <title>Genome analysis of a simultaneously predatory and prey-independent, novel Bdellovibrio bacteriovorus from the River Tiber, supports in silico predictions of both ancient and recent lateral gene transfer from diverse bacteria.</title>
        <authorList>
            <person name="Hobley L."/>
            <person name="Lerner T.R."/>
            <person name="Williams L.E."/>
            <person name="Lambert C."/>
            <person name="Till R."/>
            <person name="Milner D.S."/>
            <person name="Basford S.M."/>
            <person name="Capeness M.J."/>
            <person name="Fenton A.K."/>
            <person name="Atterbury R.J."/>
            <person name="Harris M.A."/>
            <person name="Sockett R.E."/>
        </authorList>
    </citation>
    <scope>NUCLEOTIDE SEQUENCE [LARGE SCALE GENOMIC DNA]</scope>
    <source>
        <strain evidence="2 3">Tiberius</strain>
    </source>
</reference>
<dbReference type="AlphaFoldDB" id="K7ZCH1"/>
<evidence type="ECO:0000313" key="3">
    <source>
        <dbReference type="Proteomes" id="UP000010074"/>
    </source>
</evidence>
<dbReference type="STRING" id="1069642.Bdt_3544"/>
<dbReference type="HOGENOM" id="CLU_1792679_0_0_7"/>
<dbReference type="KEGG" id="bbat:Bdt_3544"/>
<feature type="chain" id="PRO_5003914158" evidence="1">
    <location>
        <begin position="21"/>
        <end position="144"/>
    </location>
</feature>
<evidence type="ECO:0000256" key="1">
    <source>
        <dbReference type="SAM" id="SignalP"/>
    </source>
</evidence>
<dbReference type="RefSeq" id="WP_015092627.1">
    <property type="nucleotide sequence ID" value="NC_019567.1"/>
</dbReference>
<dbReference type="Proteomes" id="UP000010074">
    <property type="component" value="Chromosome"/>
</dbReference>
<organism evidence="2 3">
    <name type="scientific">Bdellovibrio bacteriovorus str. Tiberius</name>
    <dbReference type="NCBI Taxonomy" id="1069642"/>
    <lineage>
        <taxon>Bacteria</taxon>
        <taxon>Pseudomonadati</taxon>
        <taxon>Bdellovibrionota</taxon>
        <taxon>Bdellovibrionia</taxon>
        <taxon>Bdellovibrionales</taxon>
        <taxon>Pseudobdellovibrionaceae</taxon>
        <taxon>Bdellovibrio</taxon>
    </lineage>
</organism>
<keyword evidence="1" id="KW-0732">Signal</keyword>
<evidence type="ECO:0000313" key="2">
    <source>
        <dbReference type="EMBL" id="AFY03219.1"/>
    </source>
</evidence>
<name>K7ZCH1_BDEBC</name>
<sequence>MKRIIFTLMILTGASLSAVAATDVVGEKTLDLKGGGQAMITTRKVGDKLGRPYTMELRVNCQGGRMAWQELPVLDQESVCDVKPQSAKLSEDGKSIVVLIRETDSDEFNRLSKQTPAGILGEIQPQCKKEAAEFKFPVESYCLR</sequence>